<keyword evidence="1" id="KW-0472">Membrane</keyword>
<dbReference type="EMBL" id="CP026994">
    <property type="protein sequence ID" value="QLH04261.1"/>
    <property type="molecule type" value="Genomic_DNA"/>
</dbReference>
<name>A0A7D5RA20_9ARCH</name>
<proteinExistence type="predicted"/>
<keyword evidence="1" id="KW-0812">Transmembrane</keyword>
<evidence type="ECO:0000313" key="3">
    <source>
        <dbReference type="Proteomes" id="UP000509441"/>
    </source>
</evidence>
<organism evidence="2 3">
    <name type="scientific">Nitrosopumilus oxyclinae</name>
    <dbReference type="NCBI Taxonomy" id="1959104"/>
    <lineage>
        <taxon>Archaea</taxon>
        <taxon>Nitrososphaerota</taxon>
        <taxon>Nitrososphaeria</taxon>
        <taxon>Nitrosopumilales</taxon>
        <taxon>Nitrosopumilaceae</taxon>
        <taxon>Nitrosopumilus</taxon>
    </lineage>
</organism>
<keyword evidence="1" id="KW-1133">Transmembrane helix</keyword>
<accession>A0A7D5RA20</accession>
<dbReference type="Proteomes" id="UP000509441">
    <property type="component" value="Chromosome"/>
</dbReference>
<evidence type="ECO:0000256" key="1">
    <source>
        <dbReference type="SAM" id="Phobius"/>
    </source>
</evidence>
<dbReference type="Gene3D" id="6.20.20.10">
    <property type="match status" value="1"/>
</dbReference>
<dbReference type="InterPro" id="IPR036410">
    <property type="entry name" value="HSP_DnaJ_Cys-rich_dom_sf"/>
</dbReference>
<protein>
    <submittedName>
        <fullName evidence="2">Uncharacterized protein</fullName>
    </submittedName>
</protein>
<sequence>MLEYNIAIVVILGIVLLIAIISTVKNHRKKTNSNQETCISCRGMGFIPTYTSKPIPPCKRCNGTGYVDRK</sequence>
<feature type="transmembrane region" description="Helical" evidence="1">
    <location>
        <begin position="6"/>
        <end position="24"/>
    </location>
</feature>
<dbReference type="AlphaFoldDB" id="A0A7D5RA20"/>
<dbReference type="KEGG" id="nox:C5F49_02230"/>
<keyword evidence="3" id="KW-1185">Reference proteome</keyword>
<evidence type="ECO:0000313" key="2">
    <source>
        <dbReference type="EMBL" id="QLH04261.1"/>
    </source>
</evidence>
<gene>
    <name evidence="2" type="ORF">C5F49_02230</name>
</gene>
<reference evidence="2 3" key="1">
    <citation type="submission" date="2018-02" db="EMBL/GenBank/DDBJ databases">
        <title>Complete genome of Nitrosopumilus oxyclinae HCE1.</title>
        <authorList>
            <person name="Qin W."/>
            <person name="Zheng Y."/>
            <person name="Stahl D.A."/>
        </authorList>
    </citation>
    <scope>NUCLEOTIDE SEQUENCE [LARGE SCALE GENOMIC DNA]</scope>
    <source>
        <strain evidence="2 3">HCE1</strain>
    </source>
</reference>
<dbReference type="SUPFAM" id="SSF57938">
    <property type="entry name" value="DnaJ/Hsp40 cysteine-rich domain"/>
    <property type="match status" value="1"/>
</dbReference>
<dbReference type="RefSeq" id="WP_179361850.1">
    <property type="nucleotide sequence ID" value="NZ_CP026994.1"/>
</dbReference>
<dbReference type="GeneID" id="56060732"/>